<proteinExistence type="predicted"/>
<gene>
    <name evidence="2" type="ORF">BZG36_00999</name>
</gene>
<dbReference type="PANTHER" id="PTHR12143:SF19">
    <property type="entry name" value="PEPTIDE-N(4)-(N-ACETYL-BETA-GLUCOSAMINYL)ASPARAGINE AMIDASE"/>
    <property type="match status" value="1"/>
</dbReference>
<dbReference type="SUPFAM" id="SSF49899">
    <property type="entry name" value="Concanavalin A-like lectins/glucanases"/>
    <property type="match status" value="1"/>
</dbReference>
<reference evidence="2 3" key="1">
    <citation type="journal article" date="2017" name="Mycologia">
        <title>Bifiguratus adelaidae, gen. et sp. nov., a new member of Mucoromycotina in endophytic and soil-dwelling habitats.</title>
        <authorList>
            <person name="Torres-Cruz T.J."/>
            <person name="Billingsley Tobias T.L."/>
            <person name="Almatruk M."/>
            <person name="Hesse C."/>
            <person name="Kuske C.R."/>
            <person name="Desiro A."/>
            <person name="Benucci G.M."/>
            <person name="Bonito G."/>
            <person name="Stajich J.E."/>
            <person name="Dunlap C."/>
            <person name="Arnold A.E."/>
            <person name="Porras-Alfaro A."/>
        </authorList>
    </citation>
    <scope>NUCLEOTIDE SEQUENCE [LARGE SCALE GENOMIC DNA]</scope>
    <source>
        <strain evidence="2 3">AZ0501</strain>
    </source>
</reference>
<dbReference type="Pfam" id="PF03835">
    <property type="entry name" value="Rad4"/>
    <property type="match status" value="1"/>
</dbReference>
<dbReference type="Pfam" id="PF18483">
    <property type="entry name" value="Lectin_L-type_dom"/>
    <property type="match status" value="1"/>
</dbReference>
<dbReference type="EMBL" id="MVBO01000006">
    <property type="protein sequence ID" value="OZJ06172.1"/>
    <property type="molecule type" value="Genomic_DNA"/>
</dbReference>
<comment type="caution">
    <text evidence="2">The sequence shown here is derived from an EMBL/GenBank/DDBJ whole genome shotgun (WGS) entry which is preliminary data.</text>
</comment>
<feature type="domain" description="Rad4/PNGase transglutaminase-like fold" evidence="1">
    <location>
        <begin position="176"/>
        <end position="279"/>
    </location>
</feature>
<accession>A0A261Y6E2</accession>
<dbReference type="InterPro" id="IPR013320">
    <property type="entry name" value="ConA-like_dom_sf"/>
</dbReference>
<dbReference type="GO" id="GO:0000224">
    <property type="term" value="F:peptide-N4-(N-acetyl-beta-glucosaminyl)asparagine amidase activity"/>
    <property type="evidence" value="ECO:0007669"/>
    <property type="project" value="TreeGrafter"/>
</dbReference>
<dbReference type="CDD" id="cd01951">
    <property type="entry name" value="lectin_L-type"/>
    <property type="match status" value="1"/>
</dbReference>
<dbReference type="Gene3D" id="2.60.120.200">
    <property type="match status" value="1"/>
</dbReference>
<dbReference type="GO" id="GO:0005829">
    <property type="term" value="C:cytosol"/>
    <property type="evidence" value="ECO:0007669"/>
    <property type="project" value="TreeGrafter"/>
</dbReference>
<dbReference type="GO" id="GO:0006516">
    <property type="term" value="P:glycoprotein catabolic process"/>
    <property type="evidence" value="ECO:0007669"/>
    <property type="project" value="TreeGrafter"/>
</dbReference>
<evidence type="ECO:0000313" key="3">
    <source>
        <dbReference type="Proteomes" id="UP000242875"/>
    </source>
</evidence>
<dbReference type="InterPro" id="IPR018325">
    <property type="entry name" value="Rad4/PNGase_transGLS-fold"/>
</dbReference>
<dbReference type="OrthoDB" id="409136at2759"/>
<evidence type="ECO:0000259" key="1">
    <source>
        <dbReference type="Pfam" id="PF03835"/>
    </source>
</evidence>
<dbReference type="InterPro" id="IPR050883">
    <property type="entry name" value="PNGase"/>
</dbReference>
<dbReference type="Gene3D" id="3.10.620.30">
    <property type="match status" value="1"/>
</dbReference>
<organism evidence="2 3">
    <name type="scientific">Bifiguratus adelaidae</name>
    <dbReference type="NCBI Taxonomy" id="1938954"/>
    <lineage>
        <taxon>Eukaryota</taxon>
        <taxon>Fungi</taxon>
        <taxon>Fungi incertae sedis</taxon>
        <taxon>Mucoromycota</taxon>
        <taxon>Mucoromycotina</taxon>
        <taxon>Endogonomycetes</taxon>
        <taxon>Endogonales</taxon>
        <taxon>Endogonales incertae sedis</taxon>
        <taxon>Bifiguratus</taxon>
    </lineage>
</organism>
<dbReference type="InterPro" id="IPR056573">
    <property type="entry name" value="Lectin_L-type_dom"/>
</dbReference>
<evidence type="ECO:0000313" key="2">
    <source>
        <dbReference type="EMBL" id="OZJ06172.1"/>
    </source>
</evidence>
<dbReference type="GO" id="GO:0005634">
    <property type="term" value="C:nucleus"/>
    <property type="evidence" value="ECO:0007669"/>
    <property type="project" value="TreeGrafter"/>
</dbReference>
<dbReference type="Proteomes" id="UP000242875">
    <property type="component" value="Unassembled WGS sequence"/>
</dbReference>
<dbReference type="InterPro" id="IPR038765">
    <property type="entry name" value="Papain-like_cys_pep_sf"/>
</dbReference>
<name>A0A261Y6E2_9FUNG</name>
<dbReference type="SUPFAM" id="SSF54001">
    <property type="entry name" value="Cysteine proteinases"/>
    <property type="match status" value="1"/>
</dbReference>
<dbReference type="PANTHER" id="PTHR12143">
    <property type="entry name" value="PEPTIDE N-GLYCANASE PNGASE -RELATED"/>
    <property type="match status" value="1"/>
</dbReference>
<protein>
    <recommendedName>
        <fullName evidence="1">Rad4/PNGase transglutaminase-like fold domain-containing protein</fullName>
    </recommendedName>
</protein>
<dbReference type="AlphaFoldDB" id="A0A261Y6E2"/>
<sequence>MSDVAREIGAKFCELRGYSGPNVTATLDPSIITHLANVLAKLWSEHSDGAMSPEGSRLVASITSYSDHVKRYEDRILLDKAMDYIPIDRLLDEAEEQCNNTHDLSLEDALVKRLMSWFKVDFFTWVDTLPCERCQSKTTVDGGLQPNREELTHGANRVEAHRAIGVEARLVIDTTDHIWTEIYSEQEGRWIHLDCCENAFDKPLLYSQGWVKSLTYVVAVSAEEVLDVTRRYVLDWPVVLKRRRWISEKKLAEIIGQLNDNKLRKLSPERRGVLLKRAEKEQIELQESENRQVSLDELQGRQSGSLDWRTSREETGAVSAHLSIPNETIPLLDFKDENHIQLSGSAKFIPQQDTTGESGRRFLVTSLLRLTDHPDQVGSAFHTNQIDLSKSFMLSFSFRIADRSGNPAFNGADGFAVVLQAESVQALGEGGFQLGYGGLKNSLAIEFDTYRSEDRANDPSGNHVSIHARRYPHANSAHHHYSLACTSSLPPLNNGLWYHVKIVFQGGIQIFLSDAVNNGSSYVCVLNAPKLSLLDYIPPKAWIGFTASTGGLFQCHDIRAIVCSRIEADQ</sequence>
<keyword evidence="3" id="KW-1185">Reference proteome</keyword>